<keyword evidence="7" id="KW-0413">Isomerase</keyword>
<evidence type="ECO:0000259" key="6">
    <source>
        <dbReference type="PROSITE" id="PS51352"/>
    </source>
</evidence>
<dbReference type="GO" id="GO:0030313">
    <property type="term" value="C:cell envelope"/>
    <property type="evidence" value="ECO:0007669"/>
    <property type="project" value="UniProtKB-SubCell"/>
</dbReference>
<keyword evidence="4" id="KW-0676">Redox-active center</keyword>
<organism evidence="7 8">
    <name type="scientific">Sphingobacterium nematocida</name>
    <dbReference type="NCBI Taxonomy" id="1513896"/>
    <lineage>
        <taxon>Bacteria</taxon>
        <taxon>Pseudomonadati</taxon>
        <taxon>Bacteroidota</taxon>
        <taxon>Sphingobacteriia</taxon>
        <taxon>Sphingobacteriales</taxon>
        <taxon>Sphingobacteriaceae</taxon>
        <taxon>Sphingobacterium</taxon>
    </lineage>
</organism>
<dbReference type="AlphaFoldDB" id="A0A1T5EXG0"/>
<sequence>MNMRNTLTCLAAALLLMQGCASNKTENKYVLNGQLTGIPDGMVKLQRIDQTERKSITIDSVQVQNGKFTLEGDLSAPEMMTLMIEPGNWSTTFFMEPGTLQFEADTTGATHYDYTAYEGEKGAVLTKFNVKGSQNQAIYNAFENHPKSVAAKEVYTALNKKYEAEPNPEGKEAIRGEMSTFGEQHKVWELQCIDSLIQAHPSSVAVAYLLQRYQQFNEALPVSDLEKRVARLSSPAKESAYAKELQDVIVIKKALLPGQEAPNFKALKTDSTEFTLSALRGQYVLLDFWASWCAPCRKAIPHWKEVYAQYHNKGLEIVGVTNDSRWPDWFKALDMEKMPWLQVADDFPVKNRPARIATLYDIPSLPTYVLLDKAGKILVHTTSKEDIDAELKRIFN</sequence>
<dbReference type="InterPro" id="IPR025380">
    <property type="entry name" value="DUF4369"/>
</dbReference>
<keyword evidence="3" id="KW-1015">Disulfide bond</keyword>
<dbReference type="STRING" id="1513896.SAMN05660841_02858"/>
<dbReference type="GO" id="GO:0016491">
    <property type="term" value="F:oxidoreductase activity"/>
    <property type="evidence" value="ECO:0007669"/>
    <property type="project" value="InterPro"/>
</dbReference>
<dbReference type="Pfam" id="PF14289">
    <property type="entry name" value="DUF4369"/>
    <property type="match status" value="1"/>
</dbReference>
<protein>
    <submittedName>
        <fullName evidence="7">Thiol-disulfide isomerase or thioredoxin</fullName>
    </submittedName>
</protein>
<feature type="chain" id="PRO_5012549743" evidence="5">
    <location>
        <begin position="22"/>
        <end position="396"/>
    </location>
</feature>
<reference evidence="8" key="1">
    <citation type="submission" date="2017-02" db="EMBL/GenBank/DDBJ databases">
        <authorList>
            <person name="Varghese N."/>
            <person name="Submissions S."/>
        </authorList>
    </citation>
    <scope>NUCLEOTIDE SEQUENCE [LARGE SCALE GENOMIC DNA]</scope>
    <source>
        <strain evidence="8">DSM 24091</strain>
    </source>
</reference>
<dbReference type="EMBL" id="FUZF01000013">
    <property type="protein sequence ID" value="SKB88606.1"/>
    <property type="molecule type" value="Genomic_DNA"/>
</dbReference>
<accession>A0A1T5EXG0</accession>
<keyword evidence="2" id="KW-0201">Cytochrome c-type biogenesis</keyword>
<feature type="signal peptide" evidence="5">
    <location>
        <begin position="1"/>
        <end position="21"/>
    </location>
</feature>
<dbReference type="PROSITE" id="PS51257">
    <property type="entry name" value="PROKAR_LIPOPROTEIN"/>
    <property type="match status" value="1"/>
</dbReference>
<name>A0A1T5EXG0_9SPHI</name>
<evidence type="ECO:0000256" key="3">
    <source>
        <dbReference type="ARBA" id="ARBA00023157"/>
    </source>
</evidence>
<dbReference type="GO" id="GO:0016853">
    <property type="term" value="F:isomerase activity"/>
    <property type="evidence" value="ECO:0007669"/>
    <property type="project" value="UniProtKB-KW"/>
</dbReference>
<evidence type="ECO:0000313" key="8">
    <source>
        <dbReference type="Proteomes" id="UP000190150"/>
    </source>
</evidence>
<dbReference type="Gene3D" id="3.40.30.10">
    <property type="entry name" value="Glutaredoxin"/>
    <property type="match status" value="1"/>
</dbReference>
<dbReference type="GO" id="GO:0016209">
    <property type="term" value="F:antioxidant activity"/>
    <property type="evidence" value="ECO:0007669"/>
    <property type="project" value="InterPro"/>
</dbReference>
<feature type="domain" description="Thioredoxin" evidence="6">
    <location>
        <begin position="255"/>
        <end position="396"/>
    </location>
</feature>
<proteinExistence type="predicted"/>
<evidence type="ECO:0000256" key="1">
    <source>
        <dbReference type="ARBA" id="ARBA00004196"/>
    </source>
</evidence>
<dbReference type="CDD" id="cd02966">
    <property type="entry name" value="TlpA_like_family"/>
    <property type="match status" value="1"/>
</dbReference>
<dbReference type="SUPFAM" id="SSF52833">
    <property type="entry name" value="Thioredoxin-like"/>
    <property type="match status" value="1"/>
</dbReference>
<dbReference type="PANTHER" id="PTHR42852:SF6">
    <property type="entry name" value="THIOL:DISULFIDE INTERCHANGE PROTEIN DSBE"/>
    <property type="match status" value="1"/>
</dbReference>
<comment type="subcellular location">
    <subcellularLocation>
        <location evidence="1">Cell envelope</location>
    </subcellularLocation>
</comment>
<dbReference type="Pfam" id="PF00578">
    <property type="entry name" value="AhpC-TSA"/>
    <property type="match status" value="1"/>
</dbReference>
<evidence type="ECO:0000256" key="4">
    <source>
        <dbReference type="ARBA" id="ARBA00023284"/>
    </source>
</evidence>
<dbReference type="OrthoDB" id="1069091at2"/>
<dbReference type="PROSITE" id="PS51352">
    <property type="entry name" value="THIOREDOXIN_2"/>
    <property type="match status" value="1"/>
</dbReference>
<dbReference type="InterPro" id="IPR013766">
    <property type="entry name" value="Thioredoxin_domain"/>
</dbReference>
<dbReference type="Proteomes" id="UP000190150">
    <property type="component" value="Unassembled WGS sequence"/>
</dbReference>
<gene>
    <name evidence="7" type="ORF">SAMN05660841_02858</name>
</gene>
<keyword evidence="5" id="KW-0732">Signal</keyword>
<evidence type="ECO:0000256" key="5">
    <source>
        <dbReference type="SAM" id="SignalP"/>
    </source>
</evidence>
<dbReference type="GO" id="GO:0017004">
    <property type="term" value="P:cytochrome complex assembly"/>
    <property type="evidence" value="ECO:0007669"/>
    <property type="project" value="UniProtKB-KW"/>
</dbReference>
<dbReference type="InterPro" id="IPR050553">
    <property type="entry name" value="Thioredoxin_ResA/DsbE_sf"/>
</dbReference>
<dbReference type="InterPro" id="IPR000866">
    <property type="entry name" value="AhpC/TSA"/>
</dbReference>
<evidence type="ECO:0000313" key="7">
    <source>
        <dbReference type="EMBL" id="SKB88606.1"/>
    </source>
</evidence>
<dbReference type="PANTHER" id="PTHR42852">
    <property type="entry name" value="THIOL:DISULFIDE INTERCHANGE PROTEIN DSBE"/>
    <property type="match status" value="1"/>
</dbReference>
<evidence type="ECO:0000256" key="2">
    <source>
        <dbReference type="ARBA" id="ARBA00022748"/>
    </source>
</evidence>
<keyword evidence="8" id="KW-1185">Reference proteome</keyword>
<dbReference type="InterPro" id="IPR036249">
    <property type="entry name" value="Thioredoxin-like_sf"/>
</dbReference>